<proteinExistence type="predicted"/>
<dbReference type="Proteomes" id="UP000464661">
    <property type="component" value="Chromosome"/>
</dbReference>
<reference evidence="2 3" key="1">
    <citation type="submission" date="2020-01" db="EMBL/GenBank/DDBJ databases">
        <title>Complete Genome Sequence of Pseudomonas putida Strain TS312, Harboring the HdtS type N-acyl-homoserine Lactone Synthase, Isolated from a Paper Mill.</title>
        <authorList>
            <person name="Hosoe A."/>
            <person name="Suenaga T."/>
            <person name="Sugi T."/>
            <person name="Izumi T."/>
            <person name="Nagai N."/>
            <person name="Terada A."/>
        </authorList>
    </citation>
    <scope>NUCLEOTIDE SEQUENCE [LARGE SCALE GENOMIC DNA]</scope>
    <source>
        <strain evidence="2 3">TS312</strain>
    </source>
</reference>
<keyword evidence="1" id="KW-0175">Coiled coil</keyword>
<name>A0A7U6M5V3_PSEPU</name>
<feature type="coiled-coil region" evidence="1">
    <location>
        <begin position="10"/>
        <end position="51"/>
    </location>
</feature>
<evidence type="ECO:0000256" key="1">
    <source>
        <dbReference type="SAM" id="Coils"/>
    </source>
</evidence>
<dbReference type="EMBL" id="AP022324">
    <property type="protein sequence ID" value="BBU46487.1"/>
    <property type="molecule type" value="Genomic_DNA"/>
</dbReference>
<protein>
    <submittedName>
        <fullName evidence="2">Uncharacterized protein</fullName>
    </submittedName>
</protein>
<accession>A0A7U6M5V3</accession>
<evidence type="ECO:0000313" key="2">
    <source>
        <dbReference type="EMBL" id="BBU46487.1"/>
    </source>
</evidence>
<dbReference type="AlphaFoldDB" id="A0A7U6M5V3"/>
<organism evidence="2 3">
    <name type="scientific">Pseudomonas putida</name>
    <name type="common">Arthrobacter siderocapsulatus</name>
    <dbReference type="NCBI Taxonomy" id="303"/>
    <lineage>
        <taxon>Bacteria</taxon>
        <taxon>Pseudomonadati</taxon>
        <taxon>Pseudomonadota</taxon>
        <taxon>Gammaproteobacteria</taxon>
        <taxon>Pseudomonadales</taxon>
        <taxon>Pseudomonadaceae</taxon>
        <taxon>Pseudomonas</taxon>
    </lineage>
</organism>
<evidence type="ECO:0000313" key="3">
    <source>
        <dbReference type="Proteomes" id="UP000464661"/>
    </source>
</evidence>
<gene>
    <name evidence="2" type="ORF">PPTS312_44020</name>
</gene>
<sequence>MEEGGFCWTAESFEESAKRAQEIVQRLRRMIDDARESARKLEQRAAIFIRKIQSIRVAEFILSCIPIFDPHALTTRVRNIIGHHACIRVPLFEYGPELSEYRHRIR</sequence>